<evidence type="ECO:0000256" key="11">
    <source>
        <dbReference type="RuleBase" id="RU000442"/>
    </source>
</evidence>
<evidence type="ECO:0000313" key="16">
    <source>
        <dbReference type="EMBL" id="QJQ80275.1"/>
    </source>
</evidence>
<comment type="similarity">
    <text evidence="2 11">Belongs to the DNA polymerase type-B family.</text>
</comment>
<dbReference type="Pfam" id="PF00136">
    <property type="entry name" value="DNA_pol_B"/>
    <property type="match status" value="1"/>
</dbReference>
<organism evidence="16">
    <name type="scientific">Murine herpesvirus</name>
    <dbReference type="NCBI Taxonomy" id="1431748"/>
    <lineage>
        <taxon>Viruses</taxon>
        <taxon>Duplodnaviria</taxon>
        <taxon>Heunggongvirae</taxon>
        <taxon>Peploviricota</taxon>
        <taxon>Herviviricetes</taxon>
        <taxon>Herpesvirales</taxon>
        <taxon>Orthoherpesviridae</taxon>
        <taxon>Betaherpesvirinae</taxon>
        <taxon>Muromegalovirus</taxon>
    </lineage>
</organism>
<evidence type="ECO:0000256" key="3">
    <source>
        <dbReference type="ARBA" id="ARBA00022562"/>
    </source>
</evidence>
<feature type="region of interest" description="Disordered" evidence="12">
    <location>
        <begin position="1"/>
        <end position="20"/>
    </location>
</feature>
<dbReference type="InterPro" id="IPR023211">
    <property type="entry name" value="DNA_pol_palm_dom_sf"/>
</dbReference>
<dbReference type="InterPro" id="IPR012337">
    <property type="entry name" value="RNaseH-like_sf"/>
</dbReference>
<gene>
    <name evidence="16" type="primary">GAMMAHV.ORF9</name>
</gene>
<dbReference type="GO" id="GO:0039693">
    <property type="term" value="P:viral DNA genome replication"/>
    <property type="evidence" value="ECO:0007669"/>
    <property type="project" value="UniProtKB-KW"/>
</dbReference>
<keyword evidence="5 11" id="KW-0548">Nucleotidyltransferase</keyword>
<evidence type="ECO:0000313" key="15">
    <source>
        <dbReference type="EMBL" id="QJQ80203.1"/>
    </source>
</evidence>
<evidence type="ECO:0000256" key="2">
    <source>
        <dbReference type="ARBA" id="ARBA00005755"/>
    </source>
</evidence>
<keyword evidence="7 11" id="KW-0239">DNA-directed DNA polymerase</keyword>
<evidence type="ECO:0000256" key="4">
    <source>
        <dbReference type="ARBA" id="ARBA00022679"/>
    </source>
</evidence>
<dbReference type="EC" id="2.7.7.7" evidence="11"/>
<dbReference type="Gene3D" id="3.90.1600.10">
    <property type="entry name" value="Palm domain of DNA polymerase"/>
    <property type="match status" value="1"/>
</dbReference>
<dbReference type="PANTHER" id="PTHR10322">
    <property type="entry name" value="DNA POLYMERASE CATALYTIC SUBUNIT"/>
    <property type="match status" value="1"/>
</dbReference>
<dbReference type="Gene3D" id="3.30.342.10">
    <property type="entry name" value="DNA Polymerase, chain B, domain 1"/>
    <property type="match status" value="1"/>
</dbReference>
<dbReference type="PANTHER" id="PTHR10322:SF23">
    <property type="entry name" value="DNA POLYMERASE DELTA CATALYTIC SUBUNIT"/>
    <property type="match status" value="1"/>
</dbReference>
<dbReference type="Gene3D" id="1.10.287.690">
    <property type="entry name" value="Helix hairpin bin"/>
    <property type="match status" value="1"/>
</dbReference>
<dbReference type="GO" id="GO:0003887">
    <property type="term" value="F:DNA-directed DNA polymerase activity"/>
    <property type="evidence" value="ECO:0007669"/>
    <property type="project" value="UniProtKB-KW"/>
</dbReference>
<proteinExistence type="inferred from homology"/>
<evidence type="ECO:0000256" key="7">
    <source>
        <dbReference type="ARBA" id="ARBA00022932"/>
    </source>
</evidence>
<dbReference type="EMBL" id="MN913973">
    <property type="protein sequence ID" value="QJQ80203.1"/>
    <property type="molecule type" value="Genomic_DNA"/>
</dbReference>
<comment type="subcellular location">
    <subcellularLocation>
        <location evidence="1">Host nucleus</location>
    </subcellularLocation>
</comment>
<sequence length="1027" mass="115793">MNFYNPYLRKGSKKKADQPCQERAGATENIQRLIPLCFQTPGTSGYKTFNSMLPPVTFLNDQQINLPLQPGQPPWTPPNNTASIKQKGGLVENLKFHVYDIISSCYSQDRCEDIPFRFQADIIPSGTVIHLLGKLENGQSVCVNVFGQKIYFYAKAPNSLVLSSAIQEVMSQFKGKRGPSFHITQEEKIPLVTYTEELTKVYKVTLSSSQLLYPICDKLKALGIELFETNVDACQRFMIDNNFSTFGWYTCDVADLRQSKKDSLCQLEIDCGLENICHHPELSSWPPYNILSFDIECLGECGFPCALKEQDCIIQISCVTWNCATNSISKLLFSLGTCDPIEGTEVYECPSEYDLLMAFLIFMRDSGVEFISGYNIANFDLPYIIDRATQIYNIDCTQFTKLVTMRTFEVRKPIDSGAGFMRAQTKIRISGVIPVDMYTVCKDKLSLSDYKLNTVAKHCLNMEKEDVSYKDIPILFKEGPTGRAKIGTYCVMDSQLVLDLLKYFMAHIEIAEIGKLAKIPVRRVLTDGQQIRVFSSLLDAARRENYILPSNQAKCSNSGYQGATVIDPITGFYNTPVLVVDFASLYPSIIQAHNLCYSTIIPDNKLQMFPNLTPADYETFTLPSGTVHFVKKHKKCSLLSRLLTKWLAKRKEIRTQLAACEDPITKTILDKQQLAIKVTCNSVYGFTGVASGMLPCLQIAETITFQGRKMLEKSRAYIENMSSATLGALMHKTYNPDAYFRVIYGDTDSLFVETQGYTLEEVVEFGEMLADNTTKALFVQPIKLEAEKTFKSLLMITKKRYVGTLSNNKLLLKGVDLVRKTACKFVQSATSNVVSLILNDNDVRAAAQTMSNWGKLDVYRRGLPSGFSKVIDALNHNHLQLITNSVDIDHLTFTTELSKPLTEYKTTNLPHLAVFKKLVSRQEELPQIHDRIPYVFIDGSEKGLKSDLAEHPAYVRQQNLRIAHKVYFDKLVHSVANIIQCLFDNDTDYTVKIIYNFLNIQPDNISEIAELLNIQTGHGEVCPLDYS</sequence>
<protein>
    <recommendedName>
        <fullName evidence="11">DNA polymerase</fullName>
        <ecNumber evidence="11">2.7.7.7</ecNumber>
    </recommendedName>
</protein>
<keyword evidence="6 11" id="KW-0235">DNA replication</keyword>
<evidence type="ECO:0000256" key="8">
    <source>
        <dbReference type="ARBA" id="ARBA00023109"/>
    </source>
</evidence>
<dbReference type="EMBL" id="MN913974">
    <property type="protein sequence ID" value="QJQ80275.1"/>
    <property type="molecule type" value="Genomic_DNA"/>
</dbReference>
<dbReference type="InterPro" id="IPR043502">
    <property type="entry name" value="DNA/RNA_pol_sf"/>
</dbReference>
<dbReference type="InterPro" id="IPR036397">
    <property type="entry name" value="RNaseH_sf"/>
</dbReference>
<dbReference type="Pfam" id="PF03104">
    <property type="entry name" value="DNA_pol_B_exo1"/>
    <property type="match status" value="1"/>
</dbReference>
<evidence type="ECO:0000256" key="6">
    <source>
        <dbReference type="ARBA" id="ARBA00022705"/>
    </source>
</evidence>
<feature type="domain" description="DNA-directed DNA polymerase family B exonuclease" evidence="14">
    <location>
        <begin position="226"/>
        <end position="455"/>
    </location>
</feature>
<dbReference type="InterPro" id="IPR006172">
    <property type="entry name" value="DNA-dir_DNA_pol_B"/>
</dbReference>
<evidence type="ECO:0000256" key="12">
    <source>
        <dbReference type="SAM" id="MobiDB-lite"/>
    </source>
</evidence>
<evidence type="ECO:0000256" key="5">
    <source>
        <dbReference type="ARBA" id="ARBA00022695"/>
    </source>
</evidence>
<accession>A0A6M4EIQ6</accession>
<dbReference type="SUPFAM" id="SSF56672">
    <property type="entry name" value="DNA/RNA polymerases"/>
    <property type="match status" value="1"/>
</dbReference>
<dbReference type="InterPro" id="IPR017964">
    <property type="entry name" value="DNA-dir_DNA_pol_B_CS"/>
</dbReference>
<dbReference type="PRINTS" id="PR00106">
    <property type="entry name" value="DNAPOLB"/>
</dbReference>
<name>A0A6M4EIQ6_9BETA</name>
<dbReference type="InterPro" id="IPR042087">
    <property type="entry name" value="DNA_pol_B_thumb"/>
</dbReference>
<dbReference type="GO" id="GO:0000166">
    <property type="term" value="F:nucleotide binding"/>
    <property type="evidence" value="ECO:0007669"/>
    <property type="project" value="InterPro"/>
</dbReference>
<dbReference type="PROSITE" id="PS00116">
    <property type="entry name" value="DNA_POLYMERASE_B"/>
    <property type="match status" value="1"/>
</dbReference>
<dbReference type="GO" id="GO:0003677">
    <property type="term" value="F:DNA binding"/>
    <property type="evidence" value="ECO:0007669"/>
    <property type="project" value="UniProtKB-KW"/>
</dbReference>
<feature type="domain" description="DNA-directed DNA polymerase family B multifunctional" evidence="13">
    <location>
        <begin position="519"/>
        <end position="982"/>
    </location>
</feature>
<keyword evidence="3" id="KW-1048">Host nucleus</keyword>
<reference evidence="16" key="1">
    <citation type="submission" date="2020-01" db="EMBL/GenBank/DDBJ databases">
        <authorList>
            <person name="Rezuchova I."/>
            <person name="Hyblova M."/>
            <person name="Kudelova M."/>
            <person name="Bohmer M."/>
            <person name="Budis J."/>
            <person name="Szemes T."/>
        </authorList>
    </citation>
    <scope>NUCLEOTIDE SEQUENCE</scope>
    <source>
        <strain evidence="16">4556</strain>
        <strain evidence="15">72</strain>
    </source>
</reference>
<keyword evidence="4 11" id="KW-0808">Transferase</keyword>
<evidence type="ECO:0000259" key="14">
    <source>
        <dbReference type="Pfam" id="PF03104"/>
    </source>
</evidence>
<dbReference type="InterPro" id="IPR006134">
    <property type="entry name" value="DNA-dir_DNA_pol_B_multi_dom"/>
</dbReference>
<keyword evidence="9 11" id="KW-0238">DNA-binding</keyword>
<evidence type="ECO:0000256" key="9">
    <source>
        <dbReference type="ARBA" id="ARBA00023125"/>
    </source>
</evidence>
<dbReference type="SMART" id="SM00486">
    <property type="entry name" value="POLBc"/>
    <property type="match status" value="1"/>
</dbReference>
<comment type="catalytic activity">
    <reaction evidence="10 11">
        <text>DNA(n) + a 2'-deoxyribonucleoside 5'-triphosphate = DNA(n+1) + diphosphate</text>
        <dbReference type="Rhea" id="RHEA:22508"/>
        <dbReference type="Rhea" id="RHEA-COMP:17339"/>
        <dbReference type="Rhea" id="RHEA-COMP:17340"/>
        <dbReference type="ChEBI" id="CHEBI:33019"/>
        <dbReference type="ChEBI" id="CHEBI:61560"/>
        <dbReference type="ChEBI" id="CHEBI:173112"/>
        <dbReference type="EC" id="2.7.7.7"/>
    </reaction>
</comment>
<evidence type="ECO:0000256" key="1">
    <source>
        <dbReference type="ARBA" id="ARBA00004147"/>
    </source>
</evidence>
<evidence type="ECO:0000259" key="13">
    <source>
        <dbReference type="Pfam" id="PF00136"/>
    </source>
</evidence>
<dbReference type="InterPro" id="IPR050240">
    <property type="entry name" value="DNA_pol_type-B"/>
</dbReference>
<keyword evidence="8" id="KW-1194">Viral DNA replication</keyword>
<dbReference type="Gene3D" id="3.30.420.10">
    <property type="entry name" value="Ribonuclease H-like superfamily/Ribonuclease H"/>
    <property type="match status" value="1"/>
</dbReference>
<dbReference type="GO" id="GO:0006261">
    <property type="term" value="P:DNA-templated DNA replication"/>
    <property type="evidence" value="ECO:0007669"/>
    <property type="project" value="TreeGrafter"/>
</dbReference>
<dbReference type="InterPro" id="IPR006133">
    <property type="entry name" value="DNA-dir_DNA_pol_B_exonuc"/>
</dbReference>
<dbReference type="GO" id="GO:0042025">
    <property type="term" value="C:host cell nucleus"/>
    <property type="evidence" value="ECO:0007669"/>
    <property type="project" value="UniProtKB-SubCell"/>
</dbReference>
<evidence type="ECO:0000256" key="10">
    <source>
        <dbReference type="ARBA" id="ARBA00049244"/>
    </source>
</evidence>
<dbReference type="Gene3D" id="1.10.132.60">
    <property type="entry name" value="DNA polymerase family B, C-terminal domain"/>
    <property type="match status" value="1"/>
</dbReference>
<dbReference type="SUPFAM" id="SSF53098">
    <property type="entry name" value="Ribonuclease H-like"/>
    <property type="match status" value="1"/>
</dbReference>
<dbReference type="SMR" id="A0A6M4EIQ6"/>